<dbReference type="Proteomes" id="UP000298061">
    <property type="component" value="Unassembled WGS sequence"/>
</dbReference>
<comment type="caution">
    <text evidence="2">The sequence shown here is derived from an EMBL/GenBank/DDBJ whole genome shotgun (WGS) entry which is preliminary data.</text>
</comment>
<feature type="compositionally biased region" description="Polar residues" evidence="1">
    <location>
        <begin position="33"/>
        <end position="42"/>
    </location>
</feature>
<gene>
    <name evidence="2" type="ORF">EWM64_g8175</name>
</gene>
<name>A0A4Y9ZP57_9AGAM</name>
<feature type="region of interest" description="Disordered" evidence="1">
    <location>
        <begin position="20"/>
        <end position="42"/>
    </location>
</feature>
<evidence type="ECO:0000256" key="1">
    <source>
        <dbReference type="SAM" id="MobiDB-lite"/>
    </source>
</evidence>
<dbReference type="AlphaFoldDB" id="A0A4Y9ZP57"/>
<evidence type="ECO:0000313" key="3">
    <source>
        <dbReference type="Proteomes" id="UP000298061"/>
    </source>
</evidence>
<dbReference type="EMBL" id="SFCI01001411">
    <property type="protein sequence ID" value="TFY75837.1"/>
    <property type="molecule type" value="Genomic_DNA"/>
</dbReference>
<organism evidence="2 3">
    <name type="scientific">Hericium alpestre</name>
    <dbReference type="NCBI Taxonomy" id="135208"/>
    <lineage>
        <taxon>Eukaryota</taxon>
        <taxon>Fungi</taxon>
        <taxon>Dikarya</taxon>
        <taxon>Basidiomycota</taxon>
        <taxon>Agaricomycotina</taxon>
        <taxon>Agaricomycetes</taxon>
        <taxon>Russulales</taxon>
        <taxon>Hericiaceae</taxon>
        <taxon>Hericium</taxon>
    </lineage>
</organism>
<accession>A0A4Y9ZP57</accession>
<keyword evidence="3" id="KW-1185">Reference proteome</keyword>
<protein>
    <submittedName>
        <fullName evidence="2">Uncharacterized protein</fullName>
    </submittedName>
</protein>
<reference evidence="2 3" key="1">
    <citation type="submission" date="2019-02" db="EMBL/GenBank/DDBJ databases">
        <title>Genome sequencing of the rare red list fungi Hericium alpestre (H. flagellum).</title>
        <authorList>
            <person name="Buettner E."/>
            <person name="Kellner H."/>
        </authorList>
    </citation>
    <scope>NUCLEOTIDE SEQUENCE [LARGE SCALE GENOMIC DNA]</scope>
    <source>
        <strain evidence="2 3">DSM 108284</strain>
    </source>
</reference>
<sequence>MDILTDVPLAIDLFNDNSDDDSSTAVLPHRGSKQSGGNTISIHLTDSEPEAALPVPSVSVEQYELPNAILHLPAALVPAGNLEIQVLLQGSVAWLKVKQPSEKAAKMFTPANKKCKINVLSSFSKFALPSTASTSKASTSHANAPLIVSSSSMDCYLVVISSEVQTAIYLNPL</sequence>
<evidence type="ECO:0000313" key="2">
    <source>
        <dbReference type="EMBL" id="TFY75837.1"/>
    </source>
</evidence>
<proteinExistence type="predicted"/>